<sequence length="109" mass="11416">MSGSLESHYAPRAGVVLTEPHEAVQRVEALRAQGLRAGVLGPASLSLPGDVQRFDVPGEPAQAARVLYARLREADEQGHDVLVACLPAASGLGIAVRDRLSRAAAPRNS</sequence>
<name>H8MWX4_CORCM</name>
<keyword evidence="3" id="KW-1185">Reference proteome</keyword>
<feature type="domain" description="Threonylcarbamoyl-AMP synthase C-terminal" evidence="1">
    <location>
        <begin position="2"/>
        <end position="105"/>
    </location>
</feature>
<dbReference type="STRING" id="1144275.COCOR_01551"/>
<dbReference type="InParanoid" id="H8MWX4"/>
<dbReference type="Proteomes" id="UP000007587">
    <property type="component" value="Chromosome"/>
</dbReference>
<dbReference type="KEGG" id="ccx:COCOR_01551"/>
<dbReference type="Gene3D" id="3.40.50.11030">
    <property type="entry name" value="Threonylcarbamoyl-AMP synthase, C-terminal domain"/>
    <property type="match status" value="1"/>
</dbReference>
<proteinExistence type="predicted"/>
<dbReference type="InterPro" id="IPR038385">
    <property type="entry name" value="Sua5/YwlC_C"/>
</dbReference>
<organism evidence="2 3">
    <name type="scientific">Corallococcus coralloides (strain ATCC 25202 / DSM 2259 / NBRC 100086 / M2)</name>
    <name type="common">Myxococcus coralloides</name>
    <dbReference type="NCBI Taxonomy" id="1144275"/>
    <lineage>
        <taxon>Bacteria</taxon>
        <taxon>Pseudomonadati</taxon>
        <taxon>Myxococcota</taxon>
        <taxon>Myxococcia</taxon>
        <taxon>Myxococcales</taxon>
        <taxon>Cystobacterineae</taxon>
        <taxon>Myxococcaceae</taxon>
        <taxon>Corallococcus</taxon>
    </lineage>
</organism>
<protein>
    <submittedName>
        <fullName evidence="2">Sua5/YciO/YrdC/YwlC family protein</fullName>
    </submittedName>
</protein>
<evidence type="ECO:0000259" key="1">
    <source>
        <dbReference type="Pfam" id="PF03481"/>
    </source>
</evidence>
<dbReference type="HOGENOM" id="CLU_2179390_0_0_7"/>
<dbReference type="InterPro" id="IPR005145">
    <property type="entry name" value="Sua5_C"/>
</dbReference>
<reference evidence="3" key="2">
    <citation type="submission" date="2012-03" db="EMBL/GenBank/DDBJ databases">
        <title>Genome sequence of the fruiting myxobacterium Corallococcus coralloides DSM 2259.</title>
        <authorList>
            <person name="Huntley S."/>
            <person name="Zhang Y."/>
            <person name="Treuner-Lange A."/>
            <person name="Sensen C.W."/>
            <person name="Sogaard-Andersen L."/>
        </authorList>
    </citation>
    <scope>NUCLEOTIDE SEQUENCE [LARGE SCALE GENOMIC DNA]</scope>
    <source>
        <strain evidence="3">ATCC 25202 / DSM 2259 / NBRC 100086 / M2</strain>
    </source>
</reference>
<dbReference type="AlphaFoldDB" id="H8MWX4"/>
<dbReference type="EMBL" id="CP003389">
    <property type="protein sequence ID" value="AFE04140.1"/>
    <property type="molecule type" value="Genomic_DNA"/>
</dbReference>
<reference evidence="2 3" key="1">
    <citation type="journal article" date="2012" name="J. Bacteriol.">
        <title>Complete Genome Sequence of the Fruiting Myxobacterium Corallococcus coralloides DSM 2259.</title>
        <authorList>
            <person name="Huntley S."/>
            <person name="Zhang Y."/>
            <person name="Treuner-Lange A."/>
            <person name="Kneip S."/>
            <person name="Sensen C.W."/>
            <person name="Sogaard-Andersen L."/>
        </authorList>
    </citation>
    <scope>NUCLEOTIDE SEQUENCE [LARGE SCALE GENOMIC DNA]</scope>
    <source>
        <strain evidence="3">ATCC 25202 / DSM 2259 / NBRC 100086 / M2</strain>
    </source>
</reference>
<dbReference type="eggNOG" id="COG0009">
    <property type="taxonomic scope" value="Bacteria"/>
</dbReference>
<evidence type="ECO:0000313" key="3">
    <source>
        <dbReference type="Proteomes" id="UP000007587"/>
    </source>
</evidence>
<accession>H8MWX4</accession>
<dbReference type="Pfam" id="PF03481">
    <property type="entry name" value="Sua5_C"/>
    <property type="match status" value="1"/>
</dbReference>
<gene>
    <name evidence="2" type="ordered locus">COCOR_01551</name>
</gene>
<evidence type="ECO:0000313" key="2">
    <source>
        <dbReference type="EMBL" id="AFE04140.1"/>
    </source>
</evidence>